<evidence type="ECO:0000256" key="3">
    <source>
        <dbReference type="ARBA" id="ARBA00037377"/>
    </source>
</evidence>
<dbReference type="InterPro" id="IPR006689">
    <property type="entry name" value="Small_GTPase_ARF/SAR"/>
</dbReference>
<keyword evidence="8" id="KW-1185">Reference proteome</keyword>
<dbReference type="PROSITE" id="PS51419">
    <property type="entry name" value="RAB"/>
    <property type="match status" value="1"/>
</dbReference>
<evidence type="ECO:0000256" key="5">
    <source>
        <dbReference type="ARBA" id="ARBA00039478"/>
    </source>
</evidence>
<dbReference type="InterPro" id="IPR027417">
    <property type="entry name" value="P-loop_NTPase"/>
</dbReference>
<feature type="binding site" evidence="7">
    <location>
        <position position="31"/>
    </location>
    <ligand>
        <name>Mg(2+)</name>
        <dbReference type="ChEBI" id="CHEBI:18420"/>
    </ligand>
</feature>
<organism evidence="8 9">
    <name type="scientific">Mesorhabditis belari</name>
    <dbReference type="NCBI Taxonomy" id="2138241"/>
    <lineage>
        <taxon>Eukaryota</taxon>
        <taxon>Metazoa</taxon>
        <taxon>Ecdysozoa</taxon>
        <taxon>Nematoda</taxon>
        <taxon>Chromadorea</taxon>
        <taxon>Rhabditida</taxon>
        <taxon>Rhabditina</taxon>
        <taxon>Rhabditomorpha</taxon>
        <taxon>Rhabditoidea</taxon>
        <taxon>Rhabditidae</taxon>
        <taxon>Mesorhabditinae</taxon>
        <taxon>Mesorhabditis</taxon>
    </lineage>
</organism>
<feature type="binding site" evidence="7">
    <location>
        <position position="56"/>
    </location>
    <ligand>
        <name>Mg(2+)</name>
        <dbReference type="ChEBI" id="CHEBI:18420"/>
    </ligand>
</feature>
<dbReference type="PROSITE" id="PS51417">
    <property type="entry name" value="ARF"/>
    <property type="match status" value="1"/>
</dbReference>
<dbReference type="NCBIfam" id="TIGR00231">
    <property type="entry name" value="small_GTP"/>
    <property type="match status" value="1"/>
</dbReference>
<dbReference type="GO" id="GO:0034067">
    <property type="term" value="P:protein localization to Golgi apparatus"/>
    <property type="evidence" value="ECO:0007669"/>
    <property type="project" value="TreeGrafter"/>
</dbReference>
<dbReference type="AlphaFoldDB" id="A0AAF3ESX7"/>
<evidence type="ECO:0000313" key="8">
    <source>
        <dbReference type="Proteomes" id="UP000887575"/>
    </source>
</evidence>
<dbReference type="GO" id="GO:0043001">
    <property type="term" value="P:Golgi to plasma membrane protein transport"/>
    <property type="evidence" value="ECO:0007669"/>
    <property type="project" value="TreeGrafter"/>
</dbReference>
<comment type="function">
    <text evidence="3">Trans-Golgi-associated GTPase that regulates protein sorting. Controls the targeting of ARL1 and its effector to the trans-Golgi. Required for the lipidation of chylomicrons in the intestine and required for VLDL lipidation in the liver.</text>
</comment>
<dbReference type="SMART" id="SM00177">
    <property type="entry name" value="ARF"/>
    <property type="match status" value="1"/>
</dbReference>
<dbReference type="GO" id="GO:0046872">
    <property type="term" value="F:metal ion binding"/>
    <property type="evidence" value="ECO:0007669"/>
    <property type="project" value="UniProtKB-KW"/>
</dbReference>
<accession>A0AAF3ESX7</accession>
<dbReference type="Gene3D" id="3.40.50.300">
    <property type="entry name" value="P-loop containing nucleotide triphosphate hydrolases"/>
    <property type="match status" value="1"/>
</dbReference>
<feature type="binding site" evidence="6">
    <location>
        <position position="78"/>
    </location>
    <ligand>
        <name>GTP</name>
        <dbReference type="ChEBI" id="CHEBI:37565"/>
    </ligand>
</feature>
<protein>
    <recommendedName>
        <fullName evidence="5">ADP-ribosylation factor-related protein 1</fullName>
    </recommendedName>
</protein>
<evidence type="ECO:0000313" key="9">
    <source>
        <dbReference type="WBParaSite" id="MBELARI_LOCUS17238"/>
    </source>
</evidence>
<dbReference type="InterPro" id="IPR024156">
    <property type="entry name" value="Small_GTPase_ARF"/>
</dbReference>
<feature type="binding site" evidence="6">
    <location>
        <begin position="134"/>
        <end position="137"/>
    </location>
    <ligand>
        <name>GTP</name>
        <dbReference type="ChEBI" id="CHEBI:37565"/>
    </ligand>
</feature>
<evidence type="ECO:0000256" key="7">
    <source>
        <dbReference type="PIRSR" id="PIRSR606689-2"/>
    </source>
</evidence>
<dbReference type="GO" id="GO:0005525">
    <property type="term" value="F:GTP binding"/>
    <property type="evidence" value="ECO:0007669"/>
    <property type="project" value="UniProtKB-KW"/>
</dbReference>
<evidence type="ECO:0000256" key="1">
    <source>
        <dbReference type="ARBA" id="ARBA00022741"/>
    </source>
</evidence>
<dbReference type="PANTHER" id="PTHR45909">
    <property type="entry name" value="ADP-RIBOSYLATION FACTOR-RELATED PROTEIN 1"/>
    <property type="match status" value="1"/>
</dbReference>
<feature type="binding site" evidence="6">
    <location>
        <begin position="24"/>
        <end position="31"/>
    </location>
    <ligand>
        <name>GTP</name>
        <dbReference type="ChEBI" id="CHEBI:37565"/>
    </ligand>
</feature>
<dbReference type="Proteomes" id="UP000887575">
    <property type="component" value="Unassembled WGS sequence"/>
</dbReference>
<dbReference type="Pfam" id="PF00025">
    <property type="entry name" value="Arf"/>
    <property type="match status" value="1"/>
</dbReference>
<keyword evidence="7" id="KW-0460">Magnesium</keyword>
<evidence type="ECO:0000256" key="4">
    <source>
        <dbReference type="ARBA" id="ARBA00038765"/>
    </source>
</evidence>
<evidence type="ECO:0000256" key="2">
    <source>
        <dbReference type="ARBA" id="ARBA00023134"/>
    </source>
</evidence>
<comment type="subunit">
    <text evidence="4">Interacts with SYS1.</text>
</comment>
<dbReference type="WBParaSite" id="MBELARI_LOCUS17238">
    <property type="protein sequence ID" value="MBELARI_LOCUS17238"/>
    <property type="gene ID" value="MBELARI_LOCUS17238"/>
</dbReference>
<dbReference type="GO" id="GO:0006886">
    <property type="term" value="P:intracellular protein transport"/>
    <property type="evidence" value="ECO:0007669"/>
    <property type="project" value="TreeGrafter"/>
</dbReference>
<keyword evidence="2 6" id="KW-0342">GTP-binding</keyword>
<dbReference type="SMART" id="SM00178">
    <property type="entry name" value="SAR"/>
    <property type="match status" value="1"/>
</dbReference>
<dbReference type="SUPFAM" id="SSF52540">
    <property type="entry name" value="P-loop containing nucleoside triphosphate hydrolases"/>
    <property type="match status" value="1"/>
</dbReference>
<dbReference type="GO" id="GO:0003924">
    <property type="term" value="F:GTPase activity"/>
    <property type="evidence" value="ECO:0007669"/>
    <property type="project" value="InterPro"/>
</dbReference>
<evidence type="ECO:0000256" key="6">
    <source>
        <dbReference type="PIRSR" id="PIRSR606689-1"/>
    </source>
</evidence>
<keyword evidence="1 6" id="KW-0547">Nucleotide-binding</keyword>
<name>A0AAF3ESX7_9BILA</name>
<reference evidence="9" key="1">
    <citation type="submission" date="2024-02" db="UniProtKB">
        <authorList>
            <consortium name="WormBaseParasite"/>
        </authorList>
    </citation>
    <scope>IDENTIFICATION</scope>
</reference>
<dbReference type="InterPro" id="IPR005225">
    <property type="entry name" value="Small_GTP-bd"/>
</dbReference>
<dbReference type="GO" id="GO:0005794">
    <property type="term" value="C:Golgi apparatus"/>
    <property type="evidence" value="ECO:0007669"/>
    <property type="project" value="TreeGrafter"/>
</dbReference>
<sequence length="193" mass="21826">MYTLSVGLYEHFFAKHDYYIVIVGLDNAGKTTFLEQIKAKFIRDYGVLRPSKITSTVGLNVGKVEVGQVRLNFWDLGGQEDLRTLWNTYYSVASALIFVIDGTRRELFDTVSSCFYDVMKSEFIQQIPVLVAVNKSELDGAATASEIRTLLSDDEHRSDLAVLPVSALEGHNIDRCVRWLVRSLQQADQKLQL</sequence>
<dbReference type="PANTHER" id="PTHR45909:SF1">
    <property type="entry name" value="ADP-RIBOSYLATION FACTOR-RELATED PROTEIN 1"/>
    <property type="match status" value="1"/>
</dbReference>
<dbReference type="PRINTS" id="PR00449">
    <property type="entry name" value="RASTRNSFRMNG"/>
</dbReference>
<proteinExistence type="predicted"/>
<dbReference type="SMART" id="SM00175">
    <property type="entry name" value="RAB"/>
    <property type="match status" value="1"/>
</dbReference>
<keyword evidence="7" id="KW-0479">Metal-binding</keyword>